<dbReference type="SMART" id="SM00923">
    <property type="entry name" value="MbtH"/>
    <property type="match status" value="1"/>
</dbReference>
<dbReference type="InterPro" id="IPR038020">
    <property type="entry name" value="MbtH-like_sf"/>
</dbReference>
<dbReference type="Pfam" id="PF00550">
    <property type="entry name" value="PP-binding"/>
    <property type="match status" value="1"/>
</dbReference>
<dbReference type="PROSITE" id="PS00455">
    <property type="entry name" value="AMP_BINDING"/>
    <property type="match status" value="1"/>
</dbReference>
<gene>
    <name evidence="5" type="ORF">FHX73_14189</name>
</gene>
<dbReference type="PIRSF" id="PIRSF001617">
    <property type="entry name" value="Alpha-AR"/>
    <property type="match status" value="1"/>
</dbReference>
<dbReference type="InterPro" id="IPR025110">
    <property type="entry name" value="AMP-bd_C"/>
</dbReference>
<evidence type="ECO:0000256" key="2">
    <source>
        <dbReference type="ARBA" id="ARBA00022553"/>
    </source>
</evidence>
<feature type="compositionally biased region" description="Basic and acidic residues" evidence="3">
    <location>
        <begin position="573"/>
        <end position="587"/>
    </location>
</feature>
<dbReference type="InterPro" id="IPR042099">
    <property type="entry name" value="ANL_N_sf"/>
</dbReference>
<evidence type="ECO:0000259" key="4">
    <source>
        <dbReference type="PROSITE" id="PS50075"/>
    </source>
</evidence>
<dbReference type="InterPro" id="IPR009081">
    <property type="entry name" value="PP-bd_ACP"/>
</dbReference>
<dbReference type="Gene3D" id="3.30.300.30">
    <property type="match status" value="1"/>
</dbReference>
<dbReference type="InterPro" id="IPR010080">
    <property type="entry name" value="Thioester_reductase-like_dom"/>
</dbReference>
<dbReference type="InterPro" id="IPR006162">
    <property type="entry name" value="Ppantetheine_attach_site"/>
</dbReference>
<evidence type="ECO:0000256" key="1">
    <source>
        <dbReference type="ARBA" id="ARBA00022450"/>
    </source>
</evidence>
<feature type="compositionally biased region" description="Gly residues" evidence="3">
    <location>
        <begin position="592"/>
        <end position="602"/>
    </location>
</feature>
<dbReference type="InterPro" id="IPR020806">
    <property type="entry name" value="PKS_PP-bd"/>
</dbReference>
<dbReference type="PANTHER" id="PTHR44845:SF6">
    <property type="entry name" value="BETA-ALANINE-ACTIVATING ENZYME"/>
    <property type="match status" value="1"/>
</dbReference>
<dbReference type="CDD" id="cd05930">
    <property type="entry name" value="A_NRPS"/>
    <property type="match status" value="1"/>
</dbReference>
<name>A0A561T6G3_9ACTN</name>
<dbReference type="InterPro" id="IPR000873">
    <property type="entry name" value="AMP-dep_synth/lig_dom"/>
</dbReference>
<dbReference type="Pfam" id="PF03621">
    <property type="entry name" value="MbtH"/>
    <property type="match status" value="1"/>
</dbReference>
<evidence type="ECO:0000313" key="5">
    <source>
        <dbReference type="EMBL" id="TWF82707.1"/>
    </source>
</evidence>
<dbReference type="InterPro" id="IPR013120">
    <property type="entry name" value="FAR_NAD-bd"/>
</dbReference>
<dbReference type="PANTHER" id="PTHR44845">
    <property type="entry name" value="CARRIER DOMAIN-CONTAINING PROTEIN"/>
    <property type="match status" value="1"/>
</dbReference>
<dbReference type="InterPro" id="IPR010071">
    <property type="entry name" value="AA_adenyl_dom"/>
</dbReference>
<dbReference type="SUPFAM" id="SSF56801">
    <property type="entry name" value="Acetyl-CoA synthetase-like"/>
    <property type="match status" value="1"/>
</dbReference>
<proteinExistence type="predicted"/>
<protein>
    <submittedName>
        <fullName evidence="5">Amino acid adenylation domain-containing protein/thioester reductase-like protein</fullName>
    </submittedName>
</protein>
<dbReference type="Proteomes" id="UP000317940">
    <property type="component" value="Unassembled WGS sequence"/>
</dbReference>
<dbReference type="Pfam" id="PF13193">
    <property type="entry name" value="AMP-binding_C"/>
    <property type="match status" value="1"/>
</dbReference>
<dbReference type="Pfam" id="PF07993">
    <property type="entry name" value="NAD_binding_4"/>
    <property type="match status" value="1"/>
</dbReference>
<accession>A0A561T6G3</accession>
<dbReference type="Gene3D" id="3.40.50.720">
    <property type="entry name" value="NAD(P)-binding Rossmann-like Domain"/>
    <property type="match status" value="1"/>
</dbReference>
<dbReference type="Gene3D" id="3.90.820.10">
    <property type="entry name" value="Structural Genomics, Unknown Function 30-nov-00 1gh9 Mol_id"/>
    <property type="match status" value="1"/>
</dbReference>
<comment type="caution">
    <text evidence="5">The sequence shown here is derived from an EMBL/GenBank/DDBJ whole genome shotgun (WGS) entry which is preliminary data.</text>
</comment>
<reference evidence="5 6" key="1">
    <citation type="submission" date="2019-06" db="EMBL/GenBank/DDBJ databases">
        <title>Sequencing the genomes of 1000 actinobacteria strains.</title>
        <authorList>
            <person name="Klenk H.-P."/>
        </authorList>
    </citation>
    <scope>NUCLEOTIDE SEQUENCE [LARGE SCALE GENOMIC DNA]</scope>
    <source>
        <strain evidence="5 6">DSM 44826</strain>
    </source>
</reference>
<dbReference type="InterPro" id="IPR036291">
    <property type="entry name" value="NAD(P)-bd_dom_sf"/>
</dbReference>
<dbReference type="GO" id="GO:0031177">
    <property type="term" value="F:phosphopantetheine binding"/>
    <property type="evidence" value="ECO:0007669"/>
    <property type="project" value="InterPro"/>
</dbReference>
<sequence length="1097" mass="117218">MDDVPATDSGRHRVLRNGAGAYAVWRAGAPVPSGWQEVCAAGSRGAALAEVARRWAGPNGLERRGGDGPTLHRLFRARAARQPRALAVVSDEEQLSYGELDDRTDRLAGALRAMGVREGEALPICLPRSTDLVVALLAALKAGAVFLPLDPDYPDARLAHLVAGCGATRVLTSRGNRRRFAGTPVEAVATDEYRTGGAAATSTDPALVGADDPAYLIYTSGTTGAPKGVLVSHRSLAFTVSRAAAAYRITPADRVLHLAALGFDTALEQLFAPLLSGATVVLGGRTTWAPSELLDQLPRLAITVADLTPAYWHHLLGLIPEHEPNPARPRLLIVGGDTVHADDCRDCLRLLPGTRLLNAYGVTEAAVTSTLWEATSAALAQAPAAPVPIGRPLPGARVHLLDAALQPVRPGERGEIYLGGPGVALGYWRSPELTAERFLPDPYARGAGERMYRTGDAGRWRPDGNLELLGRFDDQVKVRGFRVDPVEIESVLAAHPAVRMARVCPAEDGGPDGERRLTAYYTLTDRSRSGADARRSGLRRYLAERLPSFMVPAEFVLLDQLPLTPAGKVDRLRLPRTEPRVRRRAEEDGGPDGRGPGGGAGGSAATRADLARAWEQVLGIERVRAEDDFFELGGNSLLLMEMLARARGTFGIEVGWIRFLTRSLLHDSRLGAFAEAVDIARTGARQAVAREVDLAAESTLDGAGIRTGGGPRPRREAPAELLITGATGFCGIHLLAVLLATTRARIHCLVRAPDEQHAWERLRAAHQRFLGRDLAADRVLPLVGDLTRPRLGLTERRFTELAGSLDAIHHLGGQVNFIYPYHQLHAANVAGTREVIRLAGHSRGIPVHYLSTLAVLAGFGAAGVHEVTEETPLAHSDRLGVGYVESKWVAEAMLHRAAAAGLPVTVVRTNDVTGDLAGGTPNTGTEICALIKYIAESGSCPDVQLPLDFVPADRFSRALAHLAADAPAGGDVYHVVSPRPVLLGSLAARLRALGHPVEEVPFPAWVEALVQFAAGHPTHPMTAFVPLFVDRAPGTELSISEMYFRPVFPRFSRANADRALDGSGVELPPVDDALLDHFIGRLQATGWLAAPGRVLSP</sequence>
<dbReference type="SMART" id="SM00823">
    <property type="entry name" value="PKS_PP"/>
    <property type="match status" value="1"/>
</dbReference>
<organism evidence="5 6">
    <name type="scientific">Kitasatospora viridis</name>
    <dbReference type="NCBI Taxonomy" id="281105"/>
    <lineage>
        <taxon>Bacteria</taxon>
        <taxon>Bacillati</taxon>
        <taxon>Actinomycetota</taxon>
        <taxon>Actinomycetes</taxon>
        <taxon>Kitasatosporales</taxon>
        <taxon>Streptomycetaceae</taxon>
        <taxon>Kitasatospora</taxon>
    </lineage>
</organism>
<dbReference type="InterPro" id="IPR020845">
    <property type="entry name" value="AMP-binding_CS"/>
</dbReference>
<dbReference type="CDD" id="cd05235">
    <property type="entry name" value="SDR_e1"/>
    <property type="match status" value="1"/>
</dbReference>
<dbReference type="AlphaFoldDB" id="A0A561T6G3"/>
<keyword evidence="6" id="KW-1185">Reference proteome</keyword>
<dbReference type="RefSeq" id="WP_145909989.1">
    <property type="nucleotide sequence ID" value="NZ_BAAAMZ010000017.1"/>
</dbReference>
<dbReference type="PROSITE" id="PS50075">
    <property type="entry name" value="CARRIER"/>
    <property type="match status" value="1"/>
</dbReference>
<evidence type="ECO:0000313" key="6">
    <source>
        <dbReference type="Proteomes" id="UP000317940"/>
    </source>
</evidence>
<dbReference type="InterPro" id="IPR036736">
    <property type="entry name" value="ACP-like_sf"/>
</dbReference>
<dbReference type="InterPro" id="IPR045851">
    <property type="entry name" value="AMP-bd_C_sf"/>
</dbReference>
<keyword evidence="2" id="KW-0597">Phosphoprotein</keyword>
<dbReference type="OrthoDB" id="2472181at2"/>
<keyword evidence="1" id="KW-0596">Phosphopantetheine</keyword>
<feature type="domain" description="Carrier" evidence="4">
    <location>
        <begin position="601"/>
        <end position="681"/>
    </location>
</feature>
<dbReference type="SUPFAM" id="SSF51735">
    <property type="entry name" value="NAD(P)-binding Rossmann-fold domains"/>
    <property type="match status" value="1"/>
</dbReference>
<feature type="region of interest" description="Disordered" evidence="3">
    <location>
        <begin position="573"/>
        <end position="605"/>
    </location>
</feature>
<dbReference type="SUPFAM" id="SSF160582">
    <property type="entry name" value="MbtH-like"/>
    <property type="match status" value="1"/>
</dbReference>
<dbReference type="GO" id="GO:0017000">
    <property type="term" value="P:antibiotic biosynthetic process"/>
    <property type="evidence" value="ECO:0007669"/>
    <property type="project" value="UniProtKB-ARBA"/>
</dbReference>
<dbReference type="NCBIfam" id="TIGR01733">
    <property type="entry name" value="AA-adenyl-dom"/>
    <property type="match status" value="1"/>
</dbReference>
<dbReference type="PRINTS" id="PR00154">
    <property type="entry name" value="AMPBINDING"/>
</dbReference>
<dbReference type="Pfam" id="PF00501">
    <property type="entry name" value="AMP-binding"/>
    <property type="match status" value="1"/>
</dbReference>
<dbReference type="Gene3D" id="3.40.50.12780">
    <property type="entry name" value="N-terminal domain of ligase-like"/>
    <property type="match status" value="1"/>
</dbReference>
<dbReference type="InterPro" id="IPR005153">
    <property type="entry name" value="MbtH-like_dom"/>
</dbReference>
<dbReference type="InterPro" id="IPR020459">
    <property type="entry name" value="AMP-binding"/>
</dbReference>
<dbReference type="SUPFAM" id="SSF47336">
    <property type="entry name" value="ACP-like"/>
    <property type="match status" value="1"/>
</dbReference>
<dbReference type="Gene3D" id="1.10.1200.10">
    <property type="entry name" value="ACP-like"/>
    <property type="match status" value="1"/>
</dbReference>
<dbReference type="EMBL" id="VIWT01000004">
    <property type="protein sequence ID" value="TWF82707.1"/>
    <property type="molecule type" value="Genomic_DNA"/>
</dbReference>
<dbReference type="PROSITE" id="PS00012">
    <property type="entry name" value="PHOSPHOPANTETHEINE"/>
    <property type="match status" value="1"/>
</dbReference>
<evidence type="ECO:0000256" key="3">
    <source>
        <dbReference type="SAM" id="MobiDB-lite"/>
    </source>
</evidence>
<dbReference type="FunFam" id="3.40.50.12780:FF:000012">
    <property type="entry name" value="Non-ribosomal peptide synthetase"/>
    <property type="match status" value="1"/>
</dbReference>
<dbReference type="NCBIfam" id="TIGR01746">
    <property type="entry name" value="Thioester-redct"/>
    <property type="match status" value="1"/>
</dbReference>